<evidence type="ECO:0000313" key="2">
    <source>
        <dbReference type="Proteomes" id="UP001194468"/>
    </source>
</evidence>
<comment type="caution">
    <text evidence="1">The sequence shown here is derived from an EMBL/GenBank/DDBJ whole genome shotgun (WGS) entry which is preliminary data.</text>
</comment>
<name>A0AAD4BSP4_BOLED</name>
<sequence length="74" mass="8427">YKNFMLGNWAWTQANQIEVDALTKGAAFVPIILDSDKTMVTIITGQADNWPVYLSFRNIHNNVRYAHCQGVELL</sequence>
<organism evidence="1 2">
    <name type="scientific">Boletus edulis BED1</name>
    <dbReference type="NCBI Taxonomy" id="1328754"/>
    <lineage>
        <taxon>Eukaryota</taxon>
        <taxon>Fungi</taxon>
        <taxon>Dikarya</taxon>
        <taxon>Basidiomycota</taxon>
        <taxon>Agaricomycotina</taxon>
        <taxon>Agaricomycetes</taxon>
        <taxon>Agaricomycetidae</taxon>
        <taxon>Boletales</taxon>
        <taxon>Boletineae</taxon>
        <taxon>Boletaceae</taxon>
        <taxon>Boletoideae</taxon>
        <taxon>Boletus</taxon>
    </lineage>
</organism>
<reference evidence="1" key="1">
    <citation type="submission" date="2019-10" db="EMBL/GenBank/DDBJ databases">
        <authorList>
            <consortium name="DOE Joint Genome Institute"/>
            <person name="Kuo A."/>
            <person name="Miyauchi S."/>
            <person name="Kiss E."/>
            <person name="Drula E."/>
            <person name="Kohler A."/>
            <person name="Sanchez-Garcia M."/>
            <person name="Andreopoulos B."/>
            <person name="Barry K.W."/>
            <person name="Bonito G."/>
            <person name="Buee M."/>
            <person name="Carver A."/>
            <person name="Chen C."/>
            <person name="Cichocki N."/>
            <person name="Clum A."/>
            <person name="Culley D."/>
            <person name="Crous P.W."/>
            <person name="Fauchery L."/>
            <person name="Girlanda M."/>
            <person name="Hayes R."/>
            <person name="Keri Z."/>
            <person name="LaButti K."/>
            <person name="Lipzen A."/>
            <person name="Lombard V."/>
            <person name="Magnuson J."/>
            <person name="Maillard F."/>
            <person name="Morin E."/>
            <person name="Murat C."/>
            <person name="Nolan M."/>
            <person name="Ohm R."/>
            <person name="Pangilinan J."/>
            <person name="Pereira M."/>
            <person name="Perotto S."/>
            <person name="Peter M."/>
            <person name="Riley R."/>
            <person name="Sitrit Y."/>
            <person name="Stielow B."/>
            <person name="Szollosi G."/>
            <person name="Zifcakova L."/>
            <person name="Stursova M."/>
            <person name="Spatafora J.W."/>
            <person name="Tedersoo L."/>
            <person name="Vaario L.-M."/>
            <person name="Yamada A."/>
            <person name="Yan M."/>
            <person name="Wang P."/>
            <person name="Xu J."/>
            <person name="Bruns T."/>
            <person name="Baldrian P."/>
            <person name="Vilgalys R."/>
            <person name="Henrissat B."/>
            <person name="Grigoriev I.V."/>
            <person name="Hibbett D."/>
            <person name="Nagy L.G."/>
            <person name="Martin F.M."/>
        </authorList>
    </citation>
    <scope>NUCLEOTIDE SEQUENCE</scope>
    <source>
        <strain evidence="1">BED1</strain>
    </source>
</reference>
<dbReference type="Proteomes" id="UP001194468">
    <property type="component" value="Unassembled WGS sequence"/>
</dbReference>
<dbReference type="InterPro" id="IPR041078">
    <property type="entry name" value="Plavaka"/>
</dbReference>
<dbReference type="EMBL" id="WHUW01000015">
    <property type="protein sequence ID" value="KAF8438810.1"/>
    <property type="molecule type" value="Genomic_DNA"/>
</dbReference>
<gene>
    <name evidence="1" type="ORF">L210DRAFT_3317062</name>
</gene>
<reference evidence="1" key="2">
    <citation type="journal article" date="2020" name="Nat. Commun.">
        <title>Large-scale genome sequencing of mycorrhizal fungi provides insights into the early evolution of symbiotic traits.</title>
        <authorList>
            <person name="Miyauchi S."/>
            <person name="Kiss E."/>
            <person name="Kuo A."/>
            <person name="Drula E."/>
            <person name="Kohler A."/>
            <person name="Sanchez-Garcia M."/>
            <person name="Morin E."/>
            <person name="Andreopoulos B."/>
            <person name="Barry K.W."/>
            <person name="Bonito G."/>
            <person name="Buee M."/>
            <person name="Carver A."/>
            <person name="Chen C."/>
            <person name="Cichocki N."/>
            <person name="Clum A."/>
            <person name="Culley D."/>
            <person name="Crous P.W."/>
            <person name="Fauchery L."/>
            <person name="Girlanda M."/>
            <person name="Hayes R.D."/>
            <person name="Keri Z."/>
            <person name="LaButti K."/>
            <person name="Lipzen A."/>
            <person name="Lombard V."/>
            <person name="Magnuson J."/>
            <person name="Maillard F."/>
            <person name="Murat C."/>
            <person name="Nolan M."/>
            <person name="Ohm R.A."/>
            <person name="Pangilinan J."/>
            <person name="Pereira M.F."/>
            <person name="Perotto S."/>
            <person name="Peter M."/>
            <person name="Pfister S."/>
            <person name="Riley R."/>
            <person name="Sitrit Y."/>
            <person name="Stielow J.B."/>
            <person name="Szollosi G."/>
            <person name="Zifcakova L."/>
            <person name="Stursova M."/>
            <person name="Spatafora J.W."/>
            <person name="Tedersoo L."/>
            <person name="Vaario L.M."/>
            <person name="Yamada A."/>
            <person name="Yan M."/>
            <person name="Wang P."/>
            <person name="Xu J."/>
            <person name="Bruns T."/>
            <person name="Baldrian P."/>
            <person name="Vilgalys R."/>
            <person name="Dunand C."/>
            <person name="Henrissat B."/>
            <person name="Grigoriev I.V."/>
            <person name="Hibbett D."/>
            <person name="Nagy L.G."/>
            <person name="Martin F.M."/>
        </authorList>
    </citation>
    <scope>NUCLEOTIDE SEQUENCE</scope>
    <source>
        <strain evidence="1">BED1</strain>
    </source>
</reference>
<dbReference type="AlphaFoldDB" id="A0AAD4BSP4"/>
<feature type="non-terminal residue" evidence="1">
    <location>
        <position position="1"/>
    </location>
</feature>
<keyword evidence="2" id="KW-1185">Reference proteome</keyword>
<proteinExistence type="predicted"/>
<evidence type="ECO:0000313" key="1">
    <source>
        <dbReference type="EMBL" id="KAF8438810.1"/>
    </source>
</evidence>
<dbReference type="Pfam" id="PF18759">
    <property type="entry name" value="Plavaka"/>
    <property type="match status" value="1"/>
</dbReference>
<protein>
    <submittedName>
        <fullName evidence="1">Uncharacterized protein</fullName>
    </submittedName>
</protein>
<accession>A0AAD4BSP4</accession>
<feature type="non-terminal residue" evidence="1">
    <location>
        <position position="74"/>
    </location>
</feature>